<keyword evidence="6" id="KW-0812">Transmembrane</keyword>
<organism evidence="8 9">
    <name type="scientific">Cyprinodon variegatus</name>
    <name type="common">Sheepshead minnow</name>
    <dbReference type="NCBI Taxonomy" id="28743"/>
    <lineage>
        <taxon>Eukaryota</taxon>
        <taxon>Metazoa</taxon>
        <taxon>Chordata</taxon>
        <taxon>Craniata</taxon>
        <taxon>Vertebrata</taxon>
        <taxon>Euteleostomi</taxon>
        <taxon>Actinopterygii</taxon>
        <taxon>Neopterygii</taxon>
        <taxon>Teleostei</taxon>
        <taxon>Neoteleostei</taxon>
        <taxon>Acanthomorphata</taxon>
        <taxon>Ovalentaria</taxon>
        <taxon>Atherinomorphae</taxon>
        <taxon>Cyprinodontiformes</taxon>
        <taxon>Cyprinodontidae</taxon>
        <taxon>Cyprinodon</taxon>
    </lineage>
</organism>
<dbReference type="InterPro" id="IPR001314">
    <property type="entry name" value="Peptidase_S1A"/>
</dbReference>
<dbReference type="InterPro" id="IPR009003">
    <property type="entry name" value="Peptidase_S1_PA"/>
</dbReference>
<dbReference type="STRING" id="28743.ENSCVAP00000022710"/>
<dbReference type="AlphaFoldDB" id="A0A3Q2GCD3"/>
<keyword evidence="2" id="KW-0732">Signal</keyword>
<evidence type="ECO:0000256" key="6">
    <source>
        <dbReference type="SAM" id="Phobius"/>
    </source>
</evidence>
<protein>
    <recommendedName>
        <fullName evidence="7">Peptidase S1 domain-containing protein</fullName>
    </recommendedName>
</protein>
<dbReference type="FunFam" id="2.40.10.10:FF:000024">
    <property type="entry name" value="Serine protease 53"/>
    <property type="match status" value="1"/>
</dbReference>
<dbReference type="InterPro" id="IPR001254">
    <property type="entry name" value="Trypsin_dom"/>
</dbReference>
<evidence type="ECO:0000256" key="4">
    <source>
        <dbReference type="ARBA" id="ARBA00022825"/>
    </source>
</evidence>
<dbReference type="SUPFAM" id="SSF50494">
    <property type="entry name" value="Trypsin-like serine proteases"/>
    <property type="match status" value="1"/>
</dbReference>
<proteinExistence type="predicted"/>
<feature type="domain" description="Peptidase S1" evidence="7">
    <location>
        <begin position="1"/>
        <end position="199"/>
    </location>
</feature>
<keyword evidence="6" id="KW-1133">Transmembrane helix</keyword>
<keyword evidence="9" id="KW-1185">Reference proteome</keyword>
<evidence type="ECO:0000259" key="7">
    <source>
        <dbReference type="PROSITE" id="PS50240"/>
    </source>
</evidence>
<dbReference type="PROSITE" id="PS00135">
    <property type="entry name" value="TRYPSIN_SER"/>
    <property type="match status" value="1"/>
</dbReference>
<keyword evidence="5" id="KW-1015">Disulfide bond</keyword>
<feature type="transmembrane region" description="Helical" evidence="6">
    <location>
        <begin position="251"/>
        <end position="272"/>
    </location>
</feature>
<dbReference type="PANTHER" id="PTHR24252:SF7">
    <property type="entry name" value="HYALIN"/>
    <property type="match status" value="1"/>
</dbReference>
<accession>A0A3Q2GCD3</accession>
<dbReference type="SMART" id="SM00020">
    <property type="entry name" value="Tryp_SPc"/>
    <property type="match status" value="1"/>
</dbReference>
<dbReference type="InterPro" id="IPR033116">
    <property type="entry name" value="TRYPSIN_SER"/>
</dbReference>
<dbReference type="PRINTS" id="PR00722">
    <property type="entry name" value="CHYMOTRYPSIN"/>
</dbReference>
<dbReference type="InterPro" id="IPR043504">
    <property type="entry name" value="Peptidase_S1_PA_chymotrypsin"/>
</dbReference>
<dbReference type="PROSITE" id="PS50240">
    <property type="entry name" value="TRYPSIN_DOM"/>
    <property type="match status" value="1"/>
</dbReference>
<dbReference type="GO" id="GO:0004252">
    <property type="term" value="F:serine-type endopeptidase activity"/>
    <property type="evidence" value="ECO:0007669"/>
    <property type="project" value="InterPro"/>
</dbReference>
<dbReference type="GO" id="GO:0006508">
    <property type="term" value="P:proteolysis"/>
    <property type="evidence" value="ECO:0007669"/>
    <property type="project" value="UniProtKB-KW"/>
</dbReference>
<evidence type="ECO:0000256" key="3">
    <source>
        <dbReference type="ARBA" id="ARBA00022801"/>
    </source>
</evidence>
<dbReference type="GeneTree" id="ENSGT00940000163852"/>
<evidence type="ECO:0000256" key="2">
    <source>
        <dbReference type="ARBA" id="ARBA00022729"/>
    </source>
</evidence>
<evidence type="ECO:0000313" key="8">
    <source>
        <dbReference type="Ensembl" id="ENSCVAP00000022710.1"/>
    </source>
</evidence>
<dbReference type="Gene3D" id="2.40.10.10">
    <property type="entry name" value="Trypsin-like serine proteases"/>
    <property type="match status" value="2"/>
</dbReference>
<name>A0A3Q2GCD3_CYPVA</name>
<evidence type="ECO:0000313" key="9">
    <source>
        <dbReference type="Proteomes" id="UP000265020"/>
    </source>
</evidence>
<reference evidence="8" key="1">
    <citation type="submission" date="2025-08" db="UniProtKB">
        <authorList>
            <consortium name="Ensembl"/>
        </authorList>
    </citation>
    <scope>IDENTIFICATION</scope>
</reference>
<sequence length="278" mass="30996">MLFAFFYYRTEPFIWEVFLGRQKLTDGNTKNEVSRKIGKIVVHPRFNSITFDNDIALLRLSSSVKFTDYIRPVCLAERGSTFSNGTTSWVTGWGNVAEGVPLPYPKTLQEVKVPVIGNRQCNCLLGKGSVTDNMICAGVLPGGSDSCQGDSGGPMVSKQRSRWIQSGVVSFGDGCARPSLPGVYTRVSRYQSWINSNIRFNKPGFMPFASTWFLITNLVSNLIHSLLPLFRVLASSYRGRLFSLSRGIVRRYLAFLSIYDFLILTCSASRLLDLSVLV</sequence>
<dbReference type="CDD" id="cd00190">
    <property type="entry name" value="Tryp_SPc"/>
    <property type="match status" value="1"/>
</dbReference>
<evidence type="ECO:0000256" key="1">
    <source>
        <dbReference type="ARBA" id="ARBA00022670"/>
    </source>
</evidence>
<keyword evidence="3" id="KW-0378">Hydrolase</keyword>
<feature type="transmembrane region" description="Helical" evidence="6">
    <location>
        <begin position="205"/>
        <end position="230"/>
    </location>
</feature>
<keyword evidence="6" id="KW-0472">Membrane</keyword>
<keyword evidence="1" id="KW-0645">Protease</keyword>
<dbReference type="Pfam" id="PF00089">
    <property type="entry name" value="Trypsin"/>
    <property type="match status" value="1"/>
</dbReference>
<dbReference type="PANTHER" id="PTHR24252">
    <property type="entry name" value="ACROSIN-RELATED"/>
    <property type="match status" value="1"/>
</dbReference>
<evidence type="ECO:0000256" key="5">
    <source>
        <dbReference type="ARBA" id="ARBA00023157"/>
    </source>
</evidence>
<dbReference type="Ensembl" id="ENSCVAT00000008616.1">
    <property type="protein sequence ID" value="ENSCVAP00000022710.1"/>
    <property type="gene ID" value="ENSCVAG00000005580.1"/>
</dbReference>
<reference evidence="8" key="2">
    <citation type="submission" date="2025-09" db="UniProtKB">
        <authorList>
            <consortium name="Ensembl"/>
        </authorList>
    </citation>
    <scope>IDENTIFICATION</scope>
</reference>
<dbReference type="Proteomes" id="UP000265020">
    <property type="component" value="Unassembled WGS sequence"/>
</dbReference>
<keyword evidence="4" id="KW-0720">Serine protease</keyword>